<organism evidence="2">
    <name type="scientific">uncultured Nocardioidaceae bacterium</name>
    <dbReference type="NCBI Taxonomy" id="253824"/>
    <lineage>
        <taxon>Bacteria</taxon>
        <taxon>Bacillati</taxon>
        <taxon>Actinomycetota</taxon>
        <taxon>Actinomycetes</taxon>
        <taxon>Propionibacteriales</taxon>
        <taxon>Nocardioidaceae</taxon>
        <taxon>environmental samples</taxon>
    </lineage>
</organism>
<dbReference type="Gene3D" id="3.40.50.1820">
    <property type="entry name" value="alpha/beta hydrolase"/>
    <property type="match status" value="1"/>
</dbReference>
<accession>A0A6J4LL15</accession>
<dbReference type="InterPro" id="IPR000073">
    <property type="entry name" value="AB_hydrolase_1"/>
</dbReference>
<dbReference type="SUPFAM" id="SSF53474">
    <property type="entry name" value="alpha/beta-Hydrolases"/>
    <property type="match status" value="1"/>
</dbReference>
<dbReference type="PANTHER" id="PTHR43689">
    <property type="entry name" value="HYDROLASE"/>
    <property type="match status" value="1"/>
</dbReference>
<name>A0A6J4LL15_9ACTN</name>
<reference evidence="2" key="1">
    <citation type="submission" date="2020-02" db="EMBL/GenBank/DDBJ databases">
        <authorList>
            <person name="Meier V. D."/>
        </authorList>
    </citation>
    <scope>NUCLEOTIDE SEQUENCE</scope>
    <source>
        <strain evidence="2">AVDCRST_MAG46</strain>
    </source>
</reference>
<evidence type="ECO:0000313" key="2">
    <source>
        <dbReference type="EMBL" id="CAA9334851.1"/>
    </source>
</evidence>
<dbReference type="Pfam" id="PF00561">
    <property type="entry name" value="Abhydrolase_1"/>
    <property type="match status" value="1"/>
</dbReference>
<protein>
    <submittedName>
        <fullName evidence="2">Biotin synthesis protein BioH</fullName>
    </submittedName>
</protein>
<dbReference type="EMBL" id="CADCUD010000104">
    <property type="protein sequence ID" value="CAA9334851.1"/>
    <property type="molecule type" value="Genomic_DNA"/>
</dbReference>
<feature type="domain" description="AB hydrolase-1" evidence="1">
    <location>
        <begin position="29"/>
        <end position="281"/>
    </location>
</feature>
<gene>
    <name evidence="2" type="ORF">AVDCRST_MAG46-1625</name>
</gene>
<sequence>MSLQPRSTYVDIDGNPVHLADYGGAADLPTVVCVHGLAGSHANWRAVAASLTPHCRVLAVDLPGHGRTPRHGRSAAVSANRLVLDRLLKDVIGEPVMLMGHSMGATLSILQAAAEPTTVSALTLIAPPVPRARVEVPTRLVASQIALCAWPWLGRRRLSRQLQRMGAAGFVQARLLRTCASLDTIDQLTLDLVVELVESRAAGEDAEAAFVEAARSMGLLVARGPSYRRALAGVTCPTLLLHGDSDRLLRHQALSRLVDLQPQWRVQLLQGVGHSPHLEAPQLTMELVLDHLRAAVIARCTPVVEDGSSLNALAAAAVGGSELPCAV</sequence>
<evidence type="ECO:0000259" key="1">
    <source>
        <dbReference type="Pfam" id="PF00561"/>
    </source>
</evidence>
<proteinExistence type="predicted"/>
<dbReference type="InterPro" id="IPR029058">
    <property type="entry name" value="AB_hydrolase_fold"/>
</dbReference>
<dbReference type="PANTHER" id="PTHR43689:SF8">
    <property type="entry name" value="ALPHA_BETA-HYDROLASES SUPERFAMILY PROTEIN"/>
    <property type="match status" value="1"/>
</dbReference>
<dbReference type="GO" id="GO:0003824">
    <property type="term" value="F:catalytic activity"/>
    <property type="evidence" value="ECO:0007669"/>
    <property type="project" value="UniProtKB-ARBA"/>
</dbReference>
<dbReference type="AlphaFoldDB" id="A0A6J4LL15"/>